<dbReference type="SUPFAM" id="SSF51905">
    <property type="entry name" value="FAD/NAD(P)-binding domain"/>
    <property type="match status" value="1"/>
</dbReference>
<dbReference type="PRINTS" id="PR00411">
    <property type="entry name" value="PNDRDTASEI"/>
</dbReference>
<gene>
    <name evidence="9" type="ORF">CLV47_11388</name>
</gene>
<dbReference type="InterPro" id="IPR036188">
    <property type="entry name" value="FAD/NAD-bd_sf"/>
</dbReference>
<organism evidence="9 10">
    <name type="scientific">Antricoccus suffuscus</name>
    <dbReference type="NCBI Taxonomy" id="1629062"/>
    <lineage>
        <taxon>Bacteria</taxon>
        <taxon>Bacillati</taxon>
        <taxon>Actinomycetota</taxon>
        <taxon>Actinomycetes</taxon>
        <taxon>Geodermatophilales</taxon>
        <taxon>Antricoccaceae</taxon>
        <taxon>Antricoccus</taxon>
    </lineage>
</organism>
<evidence type="ECO:0000256" key="8">
    <source>
        <dbReference type="SAM" id="MobiDB-lite"/>
    </source>
</evidence>
<keyword evidence="7 9" id="KW-0503">Monooxygenase</keyword>
<accession>A0A2T0ZX39</accession>
<dbReference type="Proteomes" id="UP000237752">
    <property type="component" value="Unassembled WGS sequence"/>
</dbReference>
<keyword evidence="10" id="KW-1185">Reference proteome</keyword>
<keyword evidence="4" id="KW-0274">FAD</keyword>
<dbReference type="AlphaFoldDB" id="A0A2T0ZX39"/>
<feature type="region of interest" description="Disordered" evidence="8">
    <location>
        <begin position="588"/>
        <end position="610"/>
    </location>
</feature>
<dbReference type="PANTHER" id="PTHR43098">
    <property type="entry name" value="L-ORNITHINE N(5)-MONOOXYGENASE-RELATED"/>
    <property type="match status" value="1"/>
</dbReference>
<evidence type="ECO:0000313" key="9">
    <source>
        <dbReference type="EMBL" id="PRZ40922.1"/>
    </source>
</evidence>
<dbReference type="FunFam" id="3.50.50.60:FF:000341">
    <property type="entry name" value="Baeyer-Villiger monooxygenase"/>
    <property type="match status" value="1"/>
</dbReference>
<comment type="cofactor">
    <cofactor evidence="1">
        <name>FAD</name>
        <dbReference type="ChEBI" id="CHEBI:57692"/>
    </cofactor>
</comment>
<sequence>MTTTRPDLEFDIDELRAKYATERARRIREDGSNQYFEVSGHLAKYDETDPYADPDFTRDPITEKVEVVIIGGGFSGLLASARLIEAGVEDFRVIEAAADFGGTWYWNRYPGAQCDIESYCYLPLLEELNYMPREKYSYGDEIFEHAQRVGKHYGLYERTHFQTRVRDMRWDESAQRWLITTDRGDDIRAEFVINAIGPASRPKLPGIEGIHDFEGHSFHTSRWDYGYTGGDATGGMTKLSDKKVAIIGTGASAIQCVPRTAQYAEHLYVFQRTPSAVNPRGNKQTDPEWWASLKPGWQQERRDNFGGIVMGEPREVDLVQDGWTDMAAKLRQMPKAESKEELALLLEIADFRKMNEVRDRVDEFVTDAGLAERLKPYYKFLCKRPTFNDEFLPAFNRDNVTLVDVSDSKGVDRITPRGVVAGGKEYEVDCIIYASGFEITTQFRRRIGFDVIGRDGQSLLDEWTDNMRTLHGFMTRGYPNWFHIGLSQNAFSVNMTFMFDEQARHIAYIIAETKRRGAVAAEPTEEGQDEWVSVIEDVRLVNTYLDTCTPGYYNDEGKGPARGPGAYGPGIVKFNALLSEWREEGSMRGLELHRSTEARRGADVRQATDE</sequence>
<protein>
    <submittedName>
        <fullName evidence="9">Cyclohexanone monooxygenase</fullName>
    </submittedName>
</protein>
<dbReference type="Gene3D" id="3.50.50.60">
    <property type="entry name" value="FAD/NAD(P)-binding domain"/>
    <property type="match status" value="2"/>
</dbReference>
<comment type="similarity">
    <text evidence="2">Belongs to the FAD-binding monooxygenase family.</text>
</comment>
<evidence type="ECO:0000256" key="6">
    <source>
        <dbReference type="ARBA" id="ARBA00023002"/>
    </source>
</evidence>
<dbReference type="PANTHER" id="PTHR43098:SF4">
    <property type="entry name" value="BLR3857 PROTEIN"/>
    <property type="match status" value="1"/>
</dbReference>
<evidence type="ECO:0000256" key="3">
    <source>
        <dbReference type="ARBA" id="ARBA00022630"/>
    </source>
</evidence>
<dbReference type="Pfam" id="PF13738">
    <property type="entry name" value="Pyr_redox_3"/>
    <property type="match status" value="1"/>
</dbReference>
<evidence type="ECO:0000256" key="5">
    <source>
        <dbReference type="ARBA" id="ARBA00022857"/>
    </source>
</evidence>
<evidence type="ECO:0000313" key="10">
    <source>
        <dbReference type="Proteomes" id="UP000237752"/>
    </source>
</evidence>
<reference evidence="9 10" key="1">
    <citation type="submission" date="2018-03" db="EMBL/GenBank/DDBJ databases">
        <title>Genomic Encyclopedia of Archaeal and Bacterial Type Strains, Phase II (KMG-II): from individual species to whole genera.</title>
        <authorList>
            <person name="Goeker M."/>
        </authorList>
    </citation>
    <scope>NUCLEOTIDE SEQUENCE [LARGE SCALE GENOMIC DNA]</scope>
    <source>
        <strain evidence="9 10">DSM 100065</strain>
    </source>
</reference>
<comment type="caution">
    <text evidence="9">The sequence shown here is derived from an EMBL/GenBank/DDBJ whole genome shotgun (WGS) entry which is preliminary data.</text>
</comment>
<proteinExistence type="inferred from homology"/>
<dbReference type="GO" id="GO:0016709">
    <property type="term" value="F:oxidoreductase activity, acting on paired donors, with incorporation or reduction of molecular oxygen, NAD(P)H as one donor, and incorporation of one atom of oxygen"/>
    <property type="evidence" value="ECO:0007669"/>
    <property type="project" value="UniProtKB-ARBA"/>
</dbReference>
<evidence type="ECO:0000256" key="2">
    <source>
        <dbReference type="ARBA" id="ARBA00010139"/>
    </source>
</evidence>
<evidence type="ECO:0000256" key="4">
    <source>
        <dbReference type="ARBA" id="ARBA00022827"/>
    </source>
</evidence>
<evidence type="ECO:0000256" key="7">
    <source>
        <dbReference type="ARBA" id="ARBA00023033"/>
    </source>
</evidence>
<dbReference type="OrthoDB" id="5168853at2"/>
<name>A0A2T0ZX39_9ACTN</name>
<dbReference type="InterPro" id="IPR050775">
    <property type="entry name" value="FAD-binding_Monooxygenases"/>
</dbReference>
<evidence type="ECO:0000256" key="1">
    <source>
        <dbReference type="ARBA" id="ARBA00001974"/>
    </source>
</evidence>
<dbReference type="EMBL" id="PVUE01000013">
    <property type="protein sequence ID" value="PRZ40922.1"/>
    <property type="molecule type" value="Genomic_DNA"/>
</dbReference>
<keyword evidence="5" id="KW-0521">NADP</keyword>
<keyword evidence="6" id="KW-0560">Oxidoreductase</keyword>
<dbReference type="RefSeq" id="WP_106349851.1">
    <property type="nucleotide sequence ID" value="NZ_PVUE01000013.1"/>
</dbReference>
<keyword evidence="3" id="KW-0285">Flavoprotein</keyword>